<proteinExistence type="predicted"/>
<accession>A0A2M8WK93</accession>
<evidence type="ECO:0000259" key="1">
    <source>
        <dbReference type="PROSITE" id="PS51819"/>
    </source>
</evidence>
<dbReference type="InterPro" id="IPR004360">
    <property type="entry name" value="Glyas_Fos-R_dOase_dom"/>
</dbReference>
<evidence type="ECO:0000313" key="3">
    <source>
        <dbReference type="Proteomes" id="UP000228531"/>
    </source>
</evidence>
<dbReference type="EMBL" id="PGTY01000001">
    <property type="protein sequence ID" value="PJI91306.1"/>
    <property type="molecule type" value="Genomic_DNA"/>
</dbReference>
<dbReference type="GO" id="GO:0051213">
    <property type="term" value="F:dioxygenase activity"/>
    <property type="evidence" value="ECO:0007669"/>
    <property type="project" value="UniProtKB-KW"/>
</dbReference>
<evidence type="ECO:0000313" key="2">
    <source>
        <dbReference type="EMBL" id="PJI91306.1"/>
    </source>
</evidence>
<dbReference type="PANTHER" id="PTHR36437">
    <property type="entry name" value="GLYOXALASE/BLEOMYCIN RESISTANCE PROTEIN/DIOXYGENASE"/>
    <property type="match status" value="1"/>
</dbReference>
<keyword evidence="2" id="KW-0223">Dioxygenase</keyword>
<dbReference type="AlphaFoldDB" id="A0A2M8WK93"/>
<comment type="caution">
    <text evidence="2">The sequence shown here is derived from an EMBL/GenBank/DDBJ whole genome shotgun (WGS) entry which is preliminary data.</text>
</comment>
<dbReference type="InterPro" id="IPR029068">
    <property type="entry name" value="Glyas_Bleomycin-R_OHBP_Dase"/>
</dbReference>
<keyword evidence="2" id="KW-0560">Oxidoreductase</keyword>
<dbReference type="Gene3D" id="3.10.180.10">
    <property type="entry name" value="2,3-Dihydroxybiphenyl 1,2-Dioxygenase, domain 1"/>
    <property type="match status" value="1"/>
</dbReference>
<dbReference type="OrthoDB" id="9794917at2"/>
<dbReference type="InterPro" id="IPR037523">
    <property type="entry name" value="VOC_core"/>
</dbReference>
<keyword evidence="2" id="KW-0456">Lyase</keyword>
<gene>
    <name evidence="2" type="ORF">BC777_0132</name>
</gene>
<dbReference type="Proteomes" id="UP000228531">
    <property type="component" value="Unassembled WGS sequence"/>
</dbReference>
<feature type="domain" description="VOC" evidence="1">
    <location>
        <begin position="4"/>
        <end position="127"/>
    </location>
</feature>
<sequence length="129" mass="14171">MRVKLALLSILVPDYDAGIAFFVDQLGFDLLEDTDLGGSKRWVRVAPAGAETGFLLAKAVGAEQTATIGNQGGGRVWLFLQTDDFARDHAAMRAKGVTFEEAPRHEPYGQVAVFRDPFGNRWDLIEFKG</sequence>
<name>A0A2M8WK93_9RHOB</name>
<dbReference type="SUPFAM" id="SSF54593">
    <property type="entry name" value="Glyoxalase/Bleomycin resistance protein/Dihydroxybiphenyl dioxygenase"/>
    <property type="match status" value="1"/>
</dbReference>
<dbReference type="Pfam" id="PF00903">
    <property type="entry name" value="Glyoxalase"/>
    <property type="match status" value="1"/>
</dbReference>
<dbReference type="GO" id="GO:0016829">
    <property type="term" value="F:lyase activity"/>
    <property type="evidence" value="ECO:0007669"/>
    <property type="project" value="UniProtKB-KW"/>
</dbReference>
<organism evidence="2 3">
    <name type="scientific">Yoonia maricola</name>
    <dbReference type="NCBI Taxonomy" id="420999"/>
    <lineage>
        <taxon>Bacteria</taxon>
        <taxon>Pseudomonadati</taxon>
        <taxon>Pseudomonadota</taxon>
        <taxon>Alphaproteobacteria</taxon>
        <taxon>Rhodobacterales</taxon>
        <taxon>Paracoccaceae</taxon>
        <taxon>Yoonia</taxon>
    </lineage>
</organism>
<protein>
    <submittedName>
        <fullName evidence="2">Catechol 2,3-dioxygenase-like lactoylglutathione lyase family enzyme</fullName>
    </submittedName>
</protein>
<dbReference type="PANTHER" id="PTHR36437:SF2">
    <property type="entry name" value="GLYOXALASE_BLEOMYCIN RESISTANCE PROTEIN_DIOXYGENASE"/>
    <property type="match status" value="1"/>
</dbReference>
<dbReference type="PROSITE" id="PS51819">
    <property type="entry name" value="VOC"/>
    <property type="match status" value="1"/>
</dbReference>
<reference evidence="2 3" key="1">
    <citation type="submission" date="2017-11" db="EMBL/GenBank/DDBJ databases">
        <title>Genomic Encyclopedia of Archaeal and Bacterial Type Strains, Phase II (KMG-II): From Individual Species to Whole Genera.</title>
        <authorList>
            <person name="Goeker M."/>
        </authorList>
    </citation>
    <scope>NUCLEOTIDE SEQUENCE [LARGE SCALE GENOMIC DNA]</scope>
    <source>
        <strain evidence="2 3">DSM 29128</strain>
    </source>
</reference>
<keyword evidence="3" id="KW-1185">Reference proteome</keyword>